<feature type="transmembrane region" description="Helical" evidence="6">
    <location>
        <begin position="202"/>
        <end position="226"/>
    </location>
</feature>
<dbReference type="RefSeq" id="WP_114363669.1">
    <property type="nucleotide sequence ID" value="NZ_QPIX01000007.1"/>
</dbReference>
<dbReference type="Pfam" id="PF00892">
    <property type="entry name" value="EamA"/>
    <property type="match status" value="2"/>
</dbReference>
<feature type="transmembrane region" description="Helical" evidence="6">
    <location>
        <begin position="7"/>
        <end position="27"/>
    </location>
</feature>
<feature type="transmembrane region" description="Helical" evidence="6">
    <location>
        <begin position="238"/>
        <end position="257"/>
    </location>
</feature>
<comment type="caution">
    <text evidence="8">The sequence shown here is derived from an EMBL/GenBank/DDBJ whole genome shotgun (WGS) entry which is preliminary data.</text>
</comment>
<feature type="transmembrane region" description="Helical" evidence="6">
    <location>
        <begin position="67"/>
        <end position="87"/>
    </location>
</feature>
<dbReference type="PANTHER" id="PTHR32322">
    <property type="entry name" value="INNER MEMBRANE TRANSPORTER"/>
    <property type="match status" value="1"/>
</dbReference>
<evidence type="ECO:0000256" key="4">
    <source>
        <dbReference type="ARBA" id="ARBA00022989"/>
    </source>
</evidence>
<feature type="transmembrane region" description="Helical" evidence="6">
    <location>
        <begin position="177"/>
        <end position="196"/>
    </location>
</feature>
<reference evidence="8 9" key="1">
    <citation type="submission" date="2018-07" db="EMBL/GenBank/DDBJ databases">
        <title>Genomic Encyclopedia of Type Strains, Phase IV (KMG-IV): sequencing the most valuable type-strain genomes for metagenomic binning, comparative biology and taxonomic classification.</title>
        <authorList>
            <person name="Goeker M."/>
        </authorList>
    </citation>
    <scope>NUCLEOTIDE SEQUENCE [LARGE SCALE GENOMIC DNA]</scope>
    <source>
        <strain evidence="8 9">DSM 25528</strain>
    </source>
</reference>
<protein>
    <submittedName>
        <fullName evidence="8">Putative blue pigment (Indigoidine) exporter</fullName>
    </submittedName>
</protein>
<feature type="transmembrane region" description="Helical" evidence="6">
    <location>
        <begin position="33"/>
        <end position="55"/>
    </location>
</feature>
<feature type="transmembrane region" description="Helical" evidence="6">
    <location>
        <begin position="93"/>
        <end position="113"/>
    </location>
</feature>
<dbReference type="EMBL" id="QPIX01000007">
    <property type="protein sequence ID" value="RCW23235.1"/>
    <property type="molecule type" value="Genomic_DNA"/>
</dbReference>
<dbReference type="AlphaFoldDB" id="A0A6I7HLI1"/>
<evidence type="ECO:0000256" key="5">
    <source>
        <dbReference type="ARBA" id="ARBA00023136"/>
    </source>
</evidence>
<keyword evidence="4 6" id="KW-1133">Transmembrane helix</keyword>
<dbReference type="InterPro" id="IPR000620">
    <property type="entry name" value="EamA_dom"/>
</dbReference>
<accession>A0A6I7HLI1</accession>
<dbReference type="InterPro" id="IPR037185">
    <property type="entry name" value="EmrE-like"/>
</dbReference>
<evidence type="ECO:0000259" key="7">
    <source>
        <dbReference type="Pfam" id="PF00892"/>
    </source>
</evidence>
<feature type="transmembrane region" description="Helical" evidence="6">
    <location>
        <begin position="120"/>
        <end position="139"/>
    </location>
</feature>
<dbReference type="GO" id="GO:0016020">
    <property type="term" value="C:membrane"/>
    <property type="evidence" value="ECO:0007669"/>
    <property type="project" value="UniProtKB-SubCell"/>
</dbReference>
<feature type="domain" description="EamA" evidence="7">
    <location>
        <begin position="146"/>
        <end position="278"/>
    </location>
</feature>
<name>A0A6I7HLI1_9HYPH</name>
<feature type="transmembrane region" description="Helical" evidence="6">
    <location>
        <begin position="145"/>
        <end position="165"/>
    </location>
</feature>
<evidence type="ECO:0000313" key="9">
    <source>
        <dbReference type="Proteomes" id="UP000252582"/>
    </source>
</evidence>
<sequence>MARSTDITTVAVTAIAPAIWGSTYIVTTTMLPAGYPLTVAMLRALPAGLVLLMLVRQFPSGLWWWRMLVLGALNFTIFWAMLFVSAYRLPGGVAATVGAVQPLIVIGLARLVLTTPVRSAAIIAGLAGLVGVGLLVLTPKAALDPIGIAAGLGGAVSMATGTVLTRHWRPPVSSLTATAWQLTAGGLLLVPLAFALEPSLPALSFTNIAGIAYLGLIGAALTYILWFRGLVRLEPSAVASLGFLSPMVATLLGWLILDQGLSPMQFLGFLVVLASVWLAQRATASPLPATKSVPAS</sequence>
<gene>
    <name evidence="8" type="ORF">DFR48_107104</name>
</gene>
<feature type="domain" description="EamA" evidence="7">
    <location>
        <begin position="13"/>
        <end position="136"/>
    </location>
</feature>
<evidence type="ECO:0000256" key="3">
    <source>
        <dbReference type="ARBA" id="ARBA00022692"/>
    </source>
</evidence>
<dbReference type="SUPFAM" id="SSF103481">
    <property type="entry name" value="Multidrug resistance efflux transporter EmrE"/>
    <property type="match status" value="2"/>
</dbReference>
<keyword evidence="5 6" id="KW-0472">Membrane</keyword>
<keyword evidence="3 6" id="KW-0812">Transmembrane</keyword>
<dbReference type="PANTHER" id="PTHR32322:SF2">
    <property type="entry name" value="EAMA DOMAIN-CONTAINING PROTEIN"/>
    <property type="match status" value="1"/>
</dbReference>
<evidence type="ECO:0000256" key="2">
    <source>
        <dbReference type="ARBA" id="ARBA00007362"/>
    </source>
</evidence>
<dbReference type="InterPro" id="IPR050638">
    <property type="entry name" value="AA-Vitamin_Transporters"/>
</dbReference>
<comment type="similarity">
    <text evidence="2">Belongs to the EamA transporter family.</text>
</comment>
<feature type="transmembrane region" description="Helical" evidence="6">
    <location>
        <begin position="263"/>
        <end position="279"/>
    </location>
</feature>
<organism evidence="8 9">
    <name type="scientific">Ciceribacter lividus</name>
    <dbReference type="NCBI Taxonomy" id="1197950"/>
    <lineage>
        <taxon>Bacteria</taxon>
        <taxon>Pseudomonadati</taxon>
        <taxon>Pseudomonadota</taxon>
        <taxon>Alphaproteobacteria</taxon>
        <taxon>Hyphomicrobiales</taxon>
        <taxon>Rhizobiaceae</taxon>
        <taxon>Ciceribacter</taxon>
    </lineage>
</organism>
<evidence type="ECO:0000256" key="6">
    <source>
        <dbReference type="SAM" id="Phobius"/>
    </source>
</evidence>
<comment type="subcellular location">
    <subcellularLocation>
        <location evidence="1">Membrane</location>
        <topology evidence="1">Multi-pass membrane protein</topology>
    </subcellularLocation>
</comment>
<evidence type="ECO:0000313" key="8">
    <source>
        <dbReference type="EMBL" id="RCW23235.1"/>
    </source>
</evidence>
<proteinExistence type="inferred from homology"/>
<evidence type="ECO:0000256" key="1">
    <source>
        <dbReference type="ARBA" id="ARBA00004141"/>
    </source>
</evidence>
<dbReference type="Proteomes" id="UP000252582">
    <property type="component" value="Unassembled WGS sequence"/>
</dbReference>
<keyword evidence="9" id="KW-1185">Reference proteome</keyword>